<evidence type="ECO:0000313" key="2">
    <source>
        <dbReference type="Proteomes" id="UP001160148"/>
    </source>
</evidence>
<sequence>MKGNAYFLPRKPDRIAENILLHNRRFYRVAQDFQKFQLIWSQLKKSHIDFLFVGLVVVQSQSHSYISVVKTCRQPAGFRIRRSRLRRFKRLSRKSTLSGSASH</sequence>
<evidence type="ECO:0000313" key="1">
    <source>
        <dbReference type="EMBL" id="CAI6345108.1"/>
    </source>
</evidence>
<dbReference type="AlphaFoldDB" id="A0AAV0VLQ3"/>
<keyword evidence="2" id="KW-1185">Reference proteome</keyword>
<gene>
    <name evidence="1" type="ORF">MEUPH1_LOCUS2158</name>
</gene>
<comment type="caution">
    <text evidence="1">The sequence shown here is derived from an EMBL/GenBank/DDBJ whole genome shotgun (WGS) entry which is preliminary data.</text>
</comment>
<protein>
    <submittedName>
        <fullName evidence="1">Uncharacterized protein</fullName>
    </submittedName>
</protein>
<dbReference type="Proteomes" id="UP001160148">
    <property type="component" value="Unassembled WGS sequence"/>
</dbReference>
<reference evidence="1 2" key="1">
    <citation type="submission" date="2023-01" db="EMBL/GenBank/DDBJ databases">
        <authorList>
            <person name="Whitehead M."/>
        </authorList>
    </citation>
    <scope>NUCLEOTIDE SEQUENCE [LARGE SCALE GENOMIC DNA]</scope>
</reference>
<accession>A0AAV0VLQ3</accession>
<name>A0AAV0VLQ3_9HEMI</name>
<dbReference type="EMBL" id="CARXXK010000001">
    <property type="protein sequence ID" value="CAI6345108.1"/>
    <property type="molecule type" value="Genomic_DNA"/>
</dbReference>
<proteinExistence type="predicted"/>
<organism evidence="1 2">
    <name type="scientific">Macrosiphum euphorbiae</name>
    <name type="common">potato aphid</name>
    <dbReference type="NCBI Taxonomy" id="13131"/>
    <lineage>
        <taxon>Eukaryota</taxon>
        <taxon>Metazoa</taxon>
        <taxon>Ecdysozoa</taxon>
        <taxon>Arthropoda</taxon>
        <taxon>Hexapoda</taxon>
        <taxon>Insecta</taxon>
        <taxon>Pterygota</taxon>
        <taxon>Neoptera</taxon>
        <taxon>Paraneoptera</taxon>
        <taxon>Hemiptera</taxon>
        <taxon>Sternorrhyncha</taxon>
        <taxon>Aphidomorpha</taxon>
        <taxon>Aphidoidea</taxon>
        <taxon>Aphididae</taxon>
        <taxon>Macrosiphini</taxon>
        <taxon>Macrosiphum</taxon>
    </lineage>
</organism>